<accession>A0A8I2YSG9</accession>
<organism evidence="1 2">
    <name type="scientific">Boletus reticuloceps</name>
    <dbReference type="NCBI Taxonomy" id="495285"/>
    <lineage>
        <taxon>Eukaryota</taxon>
        <taxon>Fungi</taxon>
        <taxon>Dikarya</taxon>
        <taxon>Basidiomycota</taxon>
        <taxon>Agaricomycotina</taxon>
        <taxon>Agaricomycetes</taxon>
        <taxon>Agaricomycetidae</taxon>
        <taxon>Boletales</taxon>
        <taxon>Boletineae</taxon>
        <taxon>Boletaceae</taxon>
        <taxon>Boletoideae</taxon>
        <taxon>Boletus</taxon>
    </lineage>
</organism>
<sequence length="71" mass="7941">MGSIAWLKDKKTAKFMIPTLYHPHSLVPQYIWKASPSTTNENEQAHQNIHWDGTSLTLLLVSCGDSNTICA</sequence>
<keyword evidence="2" id="KW-1185">Reference proteome</keyword>
<comment type="caution">
    <text evidence="1">The sequence shown here is derived from an EMBL/GenBank/DDBJ whole genome shotgun (WGS) entry which is preliminary data.</text>
</comment>
<dbReference type="AlphaFoldDB" id="A0A8I2YSG9"/>
<dbReference type="OrthoDB" id="3246731at2759"/>
<proteinExistence type="predicted"/>
<evidence type="ECO:0000313" key="1">
    <source>
        <dbReference type="EMBL" id="KAG6377635.1"/>
    </source>
</evidence>
<gene>
    <name evidence="1" type="ORF">JVT61DRAFT_14386</name>
</gene>
<dbReference type="EMBL" id="JAGFBS010000008">
    <property type="protein sequence ID" value="KAG6377635.1"/>
    <property type="molecule type" value="Genomic_DNA"/>
</dbReference>
<protein>
    <submittedName>
        <fullName evidence="1">Uncharacterized protein</fullName>
    </submittedName>
</protein>
<reference evidence="1" key="1">
    <citation type="submission" date="2021-03" db="EMBL/GenBank/DDBJ databases">
        <title>Evolutionary innovations through gain and loss of genes in the ectomycorrhizal Boletales.</title>
        <authorList>
            <person name="Wu G."/>
            <person name="Miyauchi S."/>
            <person name="Morin E."/>
            <person name="Yang Z.-L."/>
            <person name="Xu J."/>
            <person name="Martin F.M."/>
        </authorList>
    </citation>
    <scope>NUCLEOTIDE SEQUENCE</scope>
    <source>
        <strain evidence="1">BR01</strain>
    </source>
</reference>
<dbReference type="Proteomes" id="UP000683000">
    <property type="component" value="Unassembled WGS sequence"/>
</dbReference>
<name>A0A8I2YSG9_9AGAM</name>
<evidence type="ECO:0000313" key="2">
    <source>
        <dbReference type="Proteomes" id="UP000683000"/>
    </source>
</evidence>